<dbReference type="Proteomes" id="UP000315364">
    <property type="component" value="Chromosome"/>
</dbReference>
<gene>
    <name evidence="3" type="ORF">FPZ08_18670</name>
</gene>
<dbReference type="PANTHER" id="PTHR35848:SF6">
    <property type="entry name" value="CUPIN TYPE-2 DOMAIN-CONTAINING PROTEIN"/>
    <property type="match status" value="1"/>
</dbReference>
<dbReference type="CDD" id="cd02208">
    <property type="entry name" value="cupin_RmlC-like"/>
    <property type="match status" value="1"/>
</dbReference>
<accession>A0A5B8LYZ4</accession>
<name>A0A5B8LYZ4_9HYPH</name>
<dbReference type="GO" id="GO:0046872">
    <property type="term" value="F:metal ion binding"/>
    <property type="evidence" value="ECO:0007669"/>
    <property type="project" value="UniProtKB-KW"/>
</dbReference>
<dbReference type="Gene3D" id="2.60.120.10">
    <property type="entry name" value="Jelly Rolls"/>
    <property type="match status" value="1"/>
</dbReference>
<organism evidence="3 4">
    <name type="scientific">Devosia ginsengisoli</name>
    <dbReference type="NCBI Taxonomy" id="400770"/>
    <lineage>
        <taxon>Bacteria</taxon>
        <taxon>Pseudomonadati</taxon>
        <taxon>Pseudomonadota</taxon>
        <taxon>Alphaproteobacteria</taxon>
        <taxon>Hyphomicrobiales</taxon>
        <taxon>Devosiaceae</taxon>
        <taxon>Devosia</taxon>
    </lineage>
</organism>
<reference evidence="3 4" key="1">
    <citation type="submission" date="2019-07" db="EMBL/GenBank/DDBJ databases">
        <title>Full genome sequence of Devosia sp. Gsoil 520.</title>
        <authorList>
            <person name="Im W.-T."/>
        </authorList>
    </citation>
    <scope>NUCLEOTIDE SEQUENCE [LARGE SCALE GENOMIC DNA]</scope>
    <source>
        <strain evidence="3 4">Gsoil 520</strain>
    </source>
</reference>
<proteinExistence type="predicted"/>
<dbReference type="RefSeq" id="WP_146291753.1">
    <property type="nucleotide sequence ID" value="NZ_CP042304.1"/>
</dbReference>
<dbReference type="InterPro" id="IPR011051">
    <property type="entry name" value="RmlC_Cupin_sf"/>
</dbReference>
<dbReference type="AlphaFoldDB" id="A0A5B8LYZ4"/>
<dbReference type="Pfam" id="PF07883">
    <property type="entry name" value="Cupin_2"/>
    <property type="match status" value="1"/>
</dbReference>
<dbReference type="PANTHER" id="PTHR35848">
    <property type="entry name" value="OXALATE-BINDING PROTEIN"/>
    <property type="match status" value="1"/>
</dbReference>
<sequence>MNHNVAGLRDFVAALGDTLSFGEDWGNLTWLVSADAMPGAEQTLGVVTIYPDKRNPLHSHPNCEELLYVVSGRCEHLLGEETCELSPGSVIRIPRGVRHWARCTSDEPLVAVISFSSGDRRTDSHEGNGVA</sequence>
<keyword evidence="1" id="KW-0479">Metal-binding</keyword>
<evidence type="ECO:0000313" key="3">
    <source>
        <dbReference type="EMBL" id="QDZ12592.1"/>
    </source>
</evidence>
<feature type="domain" description="Cupin type-2" evidence="2">
    <location>
        <begin position="46"/>
        <end position="112"/>
    </location>
</feature>
<dbReference type="KEGG" id="dea:FPZ08_18670"/>
<dbReference type="InterPro" id="IPR051610">
    <property type="entry name" value="GPI/OXD"/>
</dbReference>
<keyword evidence="4" id="KW-1185">Reference proteome</keyword>
<dbReference type="InterPro" id="IPR014710">
    <property type="entry name" value="RmlC-like_jellyroll"/>
</dbReference>
<dbReference type="InterPro" id="IPR013096">
    <property type="entry name" value="Cupin_2"/>
</dbReference>
<dbReference type="OrthoDB" id="1177356at2"/>
<dbReference type="EMBL" id="CP042304">
    <property type="protein sequence ID" value="QDZ12592.1"/>
    <property type="molecule type" value="Genomic_DNA"/>
</dbReference>
<evidence type="ECO:0000259" key="2">
    <source>
        <dbReference type="Pfam" id="PF07883"/>
    </source>
</evidence>
<protein>
    <submittedName>
        <fullName evidence="3">Cupin domain-containing protein</fullName>
    </submittedName>
</protein>
<dbReference type="SUPFAM" id="SSF51182">
    <property type="entry name" value="RmlC-like cupins"/>
    <property type="match status" value="1"/>
</dbReference>
<evidence type="ECO:0000313" key="4">
    <source>
        <dbReference type="Proteomes" id="UP000315364"/>
    </source>
</evidence>
<evidence type="ECO:0000256" key="1">
    <source>
        <dbReference type="ARBA" id="ARBA00022723"/>
    </source>
</evidence>